<evidence type="ECO:0000256" key="2">
    <source>
        <dbReference type="ARBA" id="ARBA00007979"/>
    </source>
</evidence>
<dbReference type="AlphaFoldDB" id="A0A6A1Q8V9"/>
<dbReference type="Pfam" id="PF07412">
    <property type="entry name" value="Geminin"/>
    <property type="match status" value="1"/>
</dbReference>
<sequence>MIQPSTAGSLVGRENELHKEIEQKDNEIARLKKENKELAEVAEHVQYMAEIIEVVFTINYWFILYKRLNQEPLDNFESPDSQEFDSEEETGEDSEVEDSEIGTCAEEVVSSSTDAKPCV</sequence>
<comment type="similarity">
    <text evidence="2">Belongs to the geminin family.</text>
</comment>
<proteinExistence type="inferred from homology"/>
<accession>A0A6A1Q8V9</accession>
<feature type="compositionally biased region" description="Acidic residues" evidence="7">
    <location>
        <begin position="80"/>
        <end position="100"/>
    </location>
</feature>
<evidence type="ECO:0000313" key="8">
    <source>
        <dbReference type="EMBL" id="KAB0404912.1"/>
    </source>
</evidence>
<evidence type="ECO:0000256" key="3">
    <source>
        <dbReference type="ARBA" id="ARBA00023054"/>
    </source>
</evidence>
<keyword evidence="3 6" id="KW-0175">Coiled coil</keyword>
<gene>
    <name evidence="8" type="ORF">E2I00_001221</name>
</gene>
<keyword evidence="4" id="KW-0539">Nucleus</keyword>
<protein>
    <submittedName>
        <fullName evidence="8">Uncharacterized protein</fullName>
    </submittedName>
</protein>
<dbReference type="InterPro" id="IPR022786">
    <property type="entry name" value="Geminin/Multicilin"/>
</dbReference>
<dbReference type="OrthoDB" id="10043826at2759"/>
<evidence type="ECO:0000256" key="7">
    <source>
        <dbReference type="SAM" id="MobiDB-lite"/>
    </source>
</evidence>
<comment type="caution">
    <text evidence="8">The sequence shown here is derived from an EMBL/GenBank/DDBJ whole genome shotgun (WGS) entry which is preliminary data.</text>
</comment>
<dbReference type="GO" id="GO:0008156">
    <property type="term" value="P:negative regulation of DNA replication"/>
    <property type="evidence" value="ECO:0007669"/>
    <property type="project" value="TreeGrafter"/>
</dbReference>
<keyword evidence="5" id="KW-0131">Cell cycle</keyword>
<evidence type="ECO:0000256" key="6">
    <source>
        <dbReference type="SAM" id="Coils"/>
    </source>
</evidence>
<feature type="region of interest" description="Disordered" evidence="7">
    <location>
        <begin position="74"/>
        <end position="119"/>
    </location>
</feature>
<comment type="subcellular location">
    <subcellularLocation>
        <location evidence="1">Nucleus</location>
    </subcellularLocation>
</comment>
<evidence type="ECO:0000256" key="5">
    <source>
        <dbReference type="ARBA" id="ARBA00023306"/>
    </source>
</evidence>
<reference evidence="8 9" key="1">
    <citation type="journal article" date="2019" name="PLoS ONE">
        <title>Genomic analyses reveal an absence of contemporary introgressive admixture between fin whales and blue whales, despite known hybrids.</title>
        <authorList>
            <person name="Westbury M.V."/>
            <person name="Petersen B."/>
            <person name="Lorenzen E.D."/>
        </authorList>
    </citation>
    <scope>NUCLEOTIDE SEQUENCE [LARGE SCALE GENOMIC DNA]</scope>
    <source>
        <strain evidence="8">FinWhale-01</strain>
    </source>
</reference>
<organism evidence="8 9">
    <name type="scientific">Balaenoptera physalus</name>
    <name type="common">Fin whale</name>
    <name type="synonym">Balaena physalus</name>
    <dbReference type="NCBI Taxonomy" id="9770"/>
    <lineage>
        <taxon>Eukaryota</taxon>
        <taxon>Metazoa</taxon>
        <taxon>Chordata</taxon>
        <taxon>Craniata</taxon>
        <taxon>Vertebrata</taxon>
        <taxon>Euteleostomi</taxon>
        <taxon>Mammalia</taxon>
        <taxon>Eutheria</taxon>
        <taxon>Laurasiatheria</taxon>
        <taxon>Artiodactyla</taxon>
        <taxon>Whippomorpha</taxon>
        <taxon>Cetacea</taxon>
        <taxon>Mysticeti</taxon>
        <taxon>Balaenopteridae</taxon>
        <taxon>Balaenoptera</taxon>
    </lineage>
</organism>
<dbReference type="GO" id="GO:0045786">
    <property type="term" value="P:negative regulation of cell cycle"/>
    <property type="evidence" value="ECO:0007669"/>
    <property type="project" value="TreeGrafter"/>
</dbReference>
<feature type="compositionally biased region" description="Polar residues" evidence="7">
    <location>
        <begin position="109"/>
        <end position="119"/>
    </location>
</feature>
<evidence type="ECO:0000256" key="4">
    <source>
        <dbReference type="ARBA" id="ARBA00023242"/>
    </source>
</evidence>
<evidence type="ECO:0000256" key="1">
    <source>
        <dbReference type="ARBA" id="ARBA00004123"/>
    </source>
</evidence>
<dbReference type="PANTHER" id="PTHR13372:SF4">
    <property type="entry name" value="GEMININ"/>
    <property type="match status" value="1"/>
</dbReference>
<dbReference type="Proteomes" id="UP000437017">
    <property type="component" value="Unassembled WGS sequence"/>
</dbReference>
<feature type="coiled-coil region" evidence="6">
    <location>
        <begin position="14"/>
        <end position="41"/>
    </location>
</feature>
<dbReference type="GO" id="GO:0005634">
    <property type="term" value="C:nucleus"/>
    <property type="evidence" value="ECO:0007669"/>
    <property type="project" value="UniProtKB-SubCell"/>
</dbReference>
<dbReference type="Gene3D" id="1.20.5.1180">
    <property type="entry name" value="Geminin coiled-coil domain"/>
    <property type="match status" value="1"/>
</dbReference>
<dbReference type="PANTHER" id="PTHR13372">
    <property type="entry name" value="GEMININ"/>
    <property type="match status" value="1"/>
</dbReference>
<dbReference type="SUPFAM" id="SSF111469">
    <property type="entry name" value="Geminin coiled-coil domain"/>
    <property type="match status" value="1"/>
</dbReference>
<evidence type="ECO:0000313" key="9">
    <source>
        <dbReference type="Proteomes" id="UP000437017"/>
    </source>
</evidence>
<name>A0A6A1Q8V9_BALPH</name>
<dbReference type="EMBL" id="SGJD01000511">
    <property type="protein sequence ID" value="KAB0404912.1"/>
    <property type="molecule type" value="Genomic_DNA"/>
</dbReference>
<keyword evidence="9" id="KW-1185">Reference proteome</keyword>